<reference evidence="1 2" key="1">
    <citation type="submission" date="2022-03" db="EMBL/GenBank/DDBJ databases">
        <authorList>
            <person name="Nunn A."/>
            <person name="Chopra R."/>
            <person name="Nunn A."/>
            <person name="Contreras Garrido A."/>
        </authorList>
    </citation>
    <scope>NUCLEOTIDE SEQUENCE [LARGE SCALE GENOMIC DNA]</scope>
</reference>
<dbReference type="Proteomes" id="UP000836841">
    <property type="component" value="Chromosome 4"/>
</dbReference>
<organism evidence="1 2">
    <name type="scientific">Thlaspi arvense</name>
    <name type="common">Field penny-cress</name>
    <dbReference type="NCBI Taxonomy" id="13288"/>
    <lineage>
        <taxon>Eukaryota</taxon>
        <taxon>Viridiplantae</taxon>
        <taxon>Streptophyta</taxon>
        <taxon>Embryophyta</taxon>
        <taxon>Tracheophyta</taxon>
        <taxon>Spermatophyta</taxon>
        <taxon>Magnoliopsida</taxon>
        <taxon>eudicotyledons</taxon>
        <taxon>Gunneridae</taxon>
        <taxon>Pentapetalae</taxon>
        <taxon>rosids</taxon>
        <taxon>malvids</taxon>
        <taxon>Brassicales</taxon>
        <taxon>Brassicaceae</taxon>
        <taxon>Thlaspideae</taxon>
        <taxon>Thlaspi</taxon>
    </lineage>
</organism>
<dbReference type="EMBL" id="OU466860">
    <property type="protein sequence ID" value="CAH2060533.1"/>
    <property type="molecule type" value="Genomic_DNA"/>
</dbReference>
<evidence type="ECO:0000313" key="1">
    <source>
        <dbReference type="EMBL" id="CAH2060533.1"/>
    </source>
</evidence>
<dbReference type="AlphaFoldDB" id="A0AAU9S631"/>
<accession>A0AAU9S631</accession>
<gene>
    <name evidence="1" type="ORF">TAV2_LOCUS14018</name>
</gene>
<protein>
    <submittedName>
        <fullName evidence="1">Uncharacterized protein</fullName>
    </submittedName>
</protein>
<proteinExistence type="predicted"/>
<name>A0AAU9S631_THLAR</name>
<sequence>MTIEVILADTKLMTKTMRSVTKNKKRAAEGYTEWITTLETAGNAFTKAVAKIAETGIFVLKLIECHSMRIKDLTKLSEENIGDIRLKLVADLFSELLAP</sequence>
<evidence type="ECO:0000313" key="2">
    <source>
        <dbReference type="Proteomes" id="UP000836841"/>
    </source>
</evidence>
<keyword evidence="2" id="KW-1185">Reference proteome</keyword>